<keyword evidence="2" id="KW-1185">Reference proteome</keyword>
<dbReference type="Proteomes" id="UP000809910">
    <property type="component" value="Unassembled WGS sequence"/>
</dbReference>
<accession>A0ABS1WBG7</accession>
<comment type="caution">
    <text evidence="1">The sequence shown here is derived from an EMBL/GenBank/DDBJ whole genome shotgun (WGS) entry which is preliminary data.</text>
</comment>
<dbReference type="RefSeq" id="WP_203111544.1">
    <property type="nucleotide sequence ID" value="NZ_JADOBG010000021.1"/>
</dbReference>
<organism evidence="1 2">
    <name type="scientific">Legionella bononiensis</name>
    <dbReference type="NCBI Taxonomy" id="2793102"/>
    <lineage>
        <taxon>Bacteria</taxon>
        <taxon>Pseudomonadati</taxon>
        <taxon>Pseudomonadota</taxon>
        <taxon>Gammaproteobacteria</taxon>
        <taxon>Legionellales</taxon>
        <taxon>Legionellaceae</taxon>
        <taxon>Legionella</taxon>
    </lineage>
</organism>
<evidence type="ECO:0000313" key="1">
    <source>
        <dbReference type="EMBL" id="MBL7526698.1"/>
    </source>
</evidence>
<dbReference type="EMBL" id="JADWVN010000016">
    <property type="protein sequence ID" value="MBL7526698.1"/>
    <property type="molecule type" value="Genomic_DNA"/>
</dbReference>
<evidence type="ECO:0000313" key="2">
    <source>
        <dbReference type="Proteomes" id="UP000809910"/>
    </source>
</evidence>
<protein>
    <submittedName>
        <fullName evidence="1">Uncharacterized protein</fullName>
    </submittedName>
</protein>
<reference evidence="1 2" key="1">
    <citation type="submission" date="2020-12" db="EMBL/GenBank/DDBJ databases">
        <title>WGS of Legionella: environmental sample.</title>
        <authorList>
            <person name="Cristino S."/>
            <person name="Girolamini L."/>
            <person name="Salaris S."/>
            <person name="Pascale M.R."/>
            <person name="Mazzotta M."/>
            <person name="Orsini M."/>
            <person name="Grottola A."/>
        </authorList>
    </citation>
    <scope>NUCLEOTIDE SEQUENCE [LARGE SCALE GENOMIC DNA]</scope>
    <source>
        <strain evidence="1 2">30cs62</strain>
    </source>
</reference>
<sequence length="623" mass="70347">MTKHVIVGAGLGGLYTANRLLNNGVNPENIVIIDPRSGLYTRPGHLSHQTFELVNRHTRINTDKHSSAHHIKELERIMYNELITKGVHFVNEPFIQLQQQSEEQPKAVITQKDDGSHGIYPADFVFDCTGKDGHVACSVNSHLESTGLESAFKSKPLVEINPIPDHLVAQVIIPEHDSLIDFVGNEATVPLHFKRFSSQKNIEAREKLQSLGWPYQAFPSFYTYPQSGTNKVCLYMETPPDLPKEQQDAWIKLLLNIYSYGLVTDYSELKPSQKYDEKPRVLAFKSKPHLLNKVVFQSNDLPVVIVGFDAFKGFDYRLANGVNSGISCFELMLRHINIDDGRIQSVDSDAIEHDLFEYVNNQYKNRLVTLLSTRQMAIEHGYEYFSDRYNDAVEDLLQPSGAKKKLFQSISGELAYQGALDRFSKLGARDKSTVTSLETLNNCLSLLIKASHRMPPSDTIAHHDTNAKLKSIINDIRLEIAALNSEQIVMRGRDNNARVKTLFESIKYNFEQLQGTFSNRAIQNKANEIIERIDQMSASSSSSIGSGATLELNSGSDLLLSLLLSNITRRSTVGSEPFSFFRPLTQQRTGIQLLSLFIIEDLFKRFNISDDDNDREPNFSFRN</sequence>
<gene>
    <name evidence="1" type="ORF">I5282_08955</name>
</gene>
<dbReference type="SUPFAM" id="SSF51905">
    <property type="entry name" value="FAD/NAD(P)-binding domain"/>
    <property type="match status" value="1"/>
</dbReference>
<name>A0ABS1WBG7_9GAMM</name>
<dbReference type="Gene3D" id="3.50.50.60">
    <property type="entry name" value="FAD/NAD(P)-binding domain"/>
    <property type="match status" value="1"/>
</dbReference>
<dbReference type="InterPro" id="IPR036188">
    <property type="entry name" value="FAD/NAD-bd_sf"/>
</dbReference>
<proteinExistence type="predicted"/>